<organism evidence="4 5">
    <name type="scientific">Fusarium kuroshium</name>
    <dbReference type="NCBI Taxonomy" id="2010991"/>
    <lineage>
        <taxon>Eukaryota</taxon>
        <taxon>Fungi</taxon>
        <taxon>Dikarya</taxon>
        <taxon>Ascomycota</taxon>
        <taxon>Pezizomycotina</taxon>
        <taxon>Sordariomycetes</taxon>
        <taxon>Hypocreomycetidae</taxon>
        <taxon>Hypocreales</taxon>
        <taxon>Nectriaceae</taxon>
        <taxon>Fusarium</taxon>
        <taxon>Fusarium solani species complex</taxon>
    </lineage>
</organism>
<dbReference type="Gene3D" id="3.40.50.300">
    <property type="entry name" value="P-loop containing nucleotide triphosphate hydrolases"/>
    <property type="match status" value="1"/>
</dbReference>
<keyword evidence="5" id="KW-1185">Reference proteome</keyword>
<proteinExistence type="predicted"/>
<dbReference type="OrthoDB" id="20872at2759"/>
<comment type="caution">
    <text evidence="4">The sequence shown here is derived from an EMBL/GenBank/DDBJ whole genome shotgun (WGS) entry which is preliminary data.</text>
</comment>
<dbReference type="EMBL" id="NKUJ01000365">
    <property type="protein sequence ID" value="RMJ07087.1"/>
    <property type="molecule type" value="Genomic_DNA"/>
</dbReference>
<accession>A0A3M2RPA6</accession>
<evidence type="ECO:0000259" key="3">
    <source>
        <dbReference type="Pfam" id="PF24883"/>
    </source>
</evidence>
<dbReference type="Gene3D" id="1.25.40.20">
    <property type="entry name" value="Ankyrin repeat-containing domain"/>
    <property type="match status" value="3"/>
</dbReference>
<keyword evidence="1" id="KW-0677">Repeat</keyword>
<dbReference type="InterPro" id="IPR036770">
    <property type="entry name" value="Ankyrin_rpt-contain_sf"/>
</dbReference>
<sequence length="1083" mass="121986">MAAETIGIVAACGQFVEQSVKIIQLSKRVHDRFQDAPAEIDAWRQQIESLEKLVAAVEASPALQVEGLKPTIEQAKAVAGKLLGIFEGIDFEKDDGFGHKSWRVIGGFLKEDEINDLFKEIERLKALLGDQIAVININQGHDKFARVESLIQDLGRSFRPGTDEDQCLQDLFITDPLSDRDGIVTAKGRRTPGTCEWIPITEEYQTWSTTRSGLLWISGPPGKGKTFISIFLTQLLQSSKPDDTIIWFFCDNKVTTRNKAVNILRGLIIQLIQKHNQLISRITPTWKIQGTNLFRDNSFETLWRIFEDMLEALKDHEVCCVLDALDECDEASLSSLLFKIENLFEPDEKSTRPHRLKLVVTSREQPECLPATLSTFPYITLGLLEHDIQLYISDQISHLARVKGIEGLPLCQYIEYAFRKRAGGTFLWVSFMARDLEHKTVKEIEHALTQLPRDLPEVYERIISKINPESKTEVGNMLTWLLFASRPLTVVELCGAVQIKPTPYLTKEQVCLGYIQSCGHLLQVSTGRPPNGVDYRVNRLPPLIPVSTKMTELKSEESGACLYVSFVHQSAKDFLRHHSSGLAAMNGPVDSKKTHADITNRLVSLLTMDRPFSPLFDVAKDLPLLPYAVFNWNYHMREMGTDFVTVLDEHKDFFRRASEARDRWWAWYHFEYPGQDPPKDVPLLHMACITGLYHLLEYALLKRNTLLGLLRTREVNRVWGNDQETPLHLMVKQGQDKMVHLLLKYGADVSIKNVRGKTALDGAAFLGPYSVFLLLAASRTSREIIEADAKSSISQRHRATLLHTAARGGHQDICRELVEKWHYDIETKNEDGFTPLLVAVRCQHLTLASFLVKQLGAQTTPRIKILESVFYTRERSRINEALDSLSSNLGVDINATDEDGDSLFHRSYSPAFIMLEECIAAGLDLNKQNQQGETVLHCNFWLSATHERLRLVLKESHLDVNARDNQGCTPLHALVAVAGHPDRAPWSLGLSNLAVLLDFGADRSLTDAHGRTPSQLAVEYLKQGPDEIYIEEGIGSSDEIDEMPCTMSMIVEILSRYATALVDVRVPDHLGEEMGNGDQPAST</sequence>
<dbReference type="AlphaFoldDB" id="A0A3M2RPA6"/>
<evidence type="ECO:0000256" key="2">
    <source>
        <dbReference type="PROSITE-ProRule" id="PRU00023"/>
    </source>
</evidence>
<dbReference type="InterPro" id="IPR056884">
    <property type="entry name" value="NPHP3-like_N"/>
</dbReference>
<feature type="domain" description="Nephrocystin 3-like N-terminal" evidence="3">
    <location>
        <begin position="193"/>
        <end position="363"/>
    </location>
</feature>
<protein>
    <recommendedName>
        <fullName evidence="3">Nephrocystin 3-like N-terminal domain-containing protein</fullName>
    </recommendedName>
</protein>
<dbReference type="PROSITE" id="PS50088">
    <property type="entry name" value="ANK_REPEAT"/>
    <property type="match status" value="1"/>
</dbReference>
<dbReference type="SUPFAM" id="SSF52540">
    <property type="entry name" value="P-loop containing nucleoside triphosphate hydrolases"/>
    <property type="match status" value="1"/>
</dbReference>
<dbReference type="PROSITE" id="PS50297">
    <property type="entry name" value="ANK_REP_REGION"/>
    <property type="match status" value="1"/>
</dbReference>
<dbReference type="STRING" id="2010991.A0A3M2RPA6"/>
<dbReference type="Pfam" id="PF24883">
    <property type="entry name" value="NPHP3_N"/>
    <property type="match status" value="1"/>
</dbReference>
<name>A0A3M2RPA6_9HYPO</name>
<dbReference type="SMART" id="SM00248">
    <property type="entry name" value="ANK"/>
    <property type="match status" value="7"/>
</dbReference>
<gene>
    <name evidence="4" type="ORF">CDV36_013310</name>
</gene>
<keyword evidence="2" id="KW-0040">ANK repeat</keyword>
<evidence type="ECO:0000256" key="1">
    <source>
        <dbReference type="ARBA" id="ARBA00022737"/>
    </source>
</evidence>
<dbReference type="Proteomes" id="UP000277212">
    <property type="component" value="Unassembled WGS sequence"/>
</dbReference>
<dbReference type="PANTHER" id="PTHR10039:SF16">
    <property type="entry name" value="GPI INOSITOL-DEACYLASE"/>
    <property type="match status" value="1"/>
</dbReference>
<dbReference type="PANTHER" id="PTHR10039">
    <property type="entry name" value="AMELOGENIN"/>
    <property type="match status" value="1"/>
</dbReference>
<dbReference type="InterPro" id="IPR002110">
    <property type="entry name" value="Ankyrin_rpt"/>
</dbReference>
<reference evidence="4 5" key="1">
    <citation type="submission" date="2017-06" db="EMBL/GenBank/DDBJ databases">
        <title>Comparative genomic analysis of Ambrosia Fusariam Clade fungi.</title>
        <authorList>
            <person name="Stajich J.E."/>
            <person name="Carrillo J."/>
            <person name="Kijimoto T."/>
            <person name="Eskalen A."/>
            <person name="O'Donnell K."/>
            <person name="Kasson M."/>
        </authorList>
    </citation>
    <scope>NUCLEOTIDE SEQUENCE [LARGE SCALE GENOMIC DNA]</scope>
    <source>
        <strain evidence="4">UCR3666</strain>
    </source>
</reference>
<dbReference type="SUPFAM" id="SSF48403">
    <property type="entry name" value="Ankyrin repeat"/>
    <property type="match status" value="1"/>
</dbReference>
<dbReference type="InterPro" id="IPR027417">
    <property type="entry name" value="P-loop_NTPase"/>
</dbReference>
<evidence type="ECO:0000313" key="4">
    <source>
        <dbReference type="EMBL" id="RMJ07087.1"/>
    </source>
</evidence>
<evidence type="ECO:0000313" key="5">
    <source>
        <dbReference type="Proteomes" id="UP000277212"/>
    </source>
</evidence>
<dbReference type="Pfam" id="PF12796">
    <property type="entry name" value="Ank_2"/>
    <property type="match status" value="2"/>
</dbReference>
<feature type="repeat" description="ANK" evidence="2">
    <location>
        <begin position="722"/>
        <end position="754"/>
    </location>
</feature>